<dbReference type="EC" id="2.6.1.-" evidence="7"/>
<dbReference type="InterPro" id="IPR019881">
    <property type="entry name" value="DAP-NH2Trfase_DapL_Desulfo"/>
</dbReference>
<comment type="pathway">
    <text evidence="2">Amino-acid biosynthesis; L-lysine biosynthesis via DAP pathway; LL-2,6-diaminopimelate from (S)-tetrahydrodipicolinate (aminotransferase route): step 1/1.</text>
</comment>
<comment type="catalytic activity">
    <reaction evidence="6">
        <text>(2S,6S)-2,6-diaminopimelate + 2-oxoglutarate = (S)-2,3,4,5-tetrahydrodipicolinate + L-glutamate + H2O + H(+)</text>
        <dbReference type="Rhea" id="RHEA:23988"/>
        <dbReference type="ChEBI" id="CHEBI:15377"/>
        <dbReference type="ChEBI" id="CHEBI:15378"/>
        <dbReference type="ChEBI" id="CHEBI:16810"/>
        <dbReference type="ChEBI" id="CHEBI:16845"/>
        <dbReference type="ChEBI" id="CHEBI:29985"/>
        <dbReference type="ChEBI" id="CHEBI:57609"/>
        <dbReference type="EC" id="2.6.1.83"/>
    </reaction>
</comment>
<dbReference type="Gene3D" id="3.90.1150.10">
    <property type="entry name" value="Aspartate Aminotransferase, domain 1"/>
    <property type="match status" value="1"/>
</dbReference>
<feature type="domain" description="Aminotransferase class I/classII large" evidence="8">
    <location>
        <begin position="34"/>
        <end position="384"/>
    </location>
</feature>
<dbReference type="PANTHER" id="PTHR42832">
    <property type="entry name" value="AMINO ACID AMINOTRANSFERASE"/>
    <property type="match status" value="1"/>
</dbReference>
<name>A0A445MVZ3_9BACT</name>
<dbReference type="InterPro" id="IPR015422">
    <property type="entry name" value="PyrdxlP-dep_Trfase_small"/>
</dbReference>
<protein>
    <recommendedName>
        <fullName evidence="7">Aminotransferase</fullName>
        <ecNumber evidence="7">2.6.1.-</ecNumber>
    </recommendedName>
</protein>
<organism evidence="9">
    <name type="scientific">uncultured Desulfobacterium sp</name>
    <dbReference type="NCBI Taxonomy" id="201089"/>
    <lineage>
        <taxon>Bacteria</taxon>
        <taxon>Pseudomonadati</taxon>
        <taxon>Thermodesulfobacteriota</taxon>
        <taxon>Desulfobacteria</taxon>
        <taxon>Desulfobacterales</taxon>
        <taxon>Desulfobacteriaceae</taxon>
        <taxon>Desulfobacterium</taxon>
        <taxon>environmental samples</taxon>
    </lineage>
</organism>
<evidence type="ECO:0000256" key="5">
    <source>
        <dbReference type="ARBA" id="ARBA00022898"/>
    </source>
</evidence>
<comment type="cofactor">
    <cofactor evidence="1 7">
        <name>pyridoxal 5'-phosphate</name>
        <dbReference type="ChEBI" id="CHEBI:597326"/>
    </cofactor>
</comment>
<dbReference type="CDD" id="cd00609">
    <property type="entry name" value="AAT_like"/>
    <property type="match status" value="1"/>
</dbReference>
<dbReference type="NCBIfam" id="TIGR03540">
    <property type="entry name" value="DapC_direct"/>
    <property type="match status" value="1"/>
</dbReference>
<dbReference type="AlphaFoldDB" id="A0A445MVZ3"/>
<evidence type="ECO:0000256" key="1">
    <source>
        <dbReference type="ARBA" id="ARBA00001933"/>
    </source>
</evidence>
<evidence type="ECO:0000259" key="8">
    <source>
        <dbReference type="Pfam" id="PF00155"/>
    </source>
</evidence>
<sequence>MVDFEKAERLKILPPYLFKEIDRKKAEVKARGVDIIDLGVGDPDIPTPQHIIEAMKKAADNPAHHRYPSYSGMNTFKEAAAQWYEKRFGVTLNPDTEVVSLIGSKEGLAHLPLAFINPGDIALVPTPAYPVYNTSTLFAGGKSYFMPLVSENRFLPDLDAIPADIAKRAKLMFINYPNNPTSAVADKSFFERVVDFAEKNSIIVCHDAAYTEMAFDGYRPQSFLEVDGAMEVGMEFHSLSKTYNMTGWRIGFAVGNSKAIDGLGAIKSNIDSGVFEAVQMAGVAALQGDQSCVKDMIRVYQERRDLMVKGLHDAGLEVETPKATFYLWIKVPKGHTSARTATRLLEEAGLVVTPGNGFGDPGEGYFRIALTQTKERLKEAIGRLQKIGF</sequence>
<evidence type="ECO:0000256" key="6">
    <source>
        <dbReference type="ARBA" id="ARBA00051934"/>
    </source>
</evidence>
<dbReference type="Gene3D" id="3.40.640.10">
    <property type="entry name" value="Type I PLP-dependent aspartate aminotransferase-like (Major domain)"/>
    <property type="match status" value="1"/>
</dbReference>
<dbReference type="InterPro" id="IPR019942">
    <property type="entry name" value="DapL/ALD1"/>
</dbReference>
<keyword evidence="5" id="KW-0663">Pyridoxal phosphate</keyword>
<proteinExistence type="inferred from homology"/>
<dbReference type="EMBL" id="OJIN01000101">
    <property type="protein sequence ID" value="SPD73579.1"/>
    <property type="molecule type" value="Genomic_DNA"/>
</dbReference>
<dbReference type="GO" id="GO:0010285">
    <property type="term" value="F:L,L-diaminopimelate aminotransferase activity"/>
    <property type="evidence" value="ECO:0007669"/>
    <property type="project" value="UniProtKB-EC"/>
</dbReference>
<keyword evidence="3 7" id="KW-0032">Aminotransferase</keyword>
<dbReference type="GO" id="GO:0030170">
    <property type="term" value="F:pyridoxal phosphate binding"/>
    <property type="evidence" value="ECO:0007669"/>
    <property type="project" value="InterPro"/>
</dbReference>
<dbReference type="NCBIfam" id="NF006756">
    <property type="entry name" value="PRK09276.1"/>
    <property type="match status" value="1"/>
</dbReference>
<evidence type="ECO:0000256" key="7">
    <source>
        <dbReference type="RuleBase" id="RU000481"/>
    </source>
</evidence>
<evidence type="ECO:0000256" key="2">
    <source>
        <dbReference type="ARBA" id="ARBA00004982"/>
    </source>
</evidence>
<evidence type="ECO:0000256" key="4">
    <source>
        <dbReference type="ARBA" id="ARBA00022679"/>
    </source>
</evidence>
<gene>
    <name evidence="9" type="primary">dapL</name>
    <name evidence="9" type="ORF">PITCH_A190155</name>
</gene>
<dbReference type="InterPro" id="IPR015421">
    <property type="entry name" value="PyrdxlP-dep_Trfase_major"/>
</dbReference>
<dbReference type="PANTHER" id="PTHR42832:SF3">
    <property type="entry name" value="L-GLUTAMINE--4-(METHYLSULFANYL)-2-OXOBUTANOATE AMINOTRANSFERASE"/>
    <property type="match status" value="1"/>
</dbReference>
<dbReference type="Pfam" id="PF00155">
    <property type="entry name" value="Aminotran_1_2"/>
    <property type="match status" value="1"/>
</dbReference>
<dbReference type="GO" id="GO:0009089">
    <property type="term" value="P:lysine biosynthetic process via diaminopimelate"/>
    <property type="evidence" value="ECO:0007669"/>
    <property type="project" value="UniProtKB-UniPathway"/>
</dbReference>
<dbReference type="UniPathway" id="UPA00034">
    <property type="reaction ID" value="UER00466"/>
</dbReference>
<dbReference type="InterPro" id="IPR015424">
    <property type="entry name" value="PyrdxlP-dep_Trfase"/>
</dbReference>
<comment type="similarity">
    <text evidence="7">Belongs to the class-I pyridoxal-phosphate-dependent aminotransferase family.</text>
</comment>
<dbReference type="PROSITE" id="PS00105">
    <property type="entry name" value="AA_TRANSFER_CLASS_1"/>
    <property type="match status" value="1"/>
</dbReference>
<keyword evidence="4 7" id="KW-0808">Transferase</keyword>
<accession>A0A445MVZ3</accession>
<reference evidence="9" key="1">
    <citation type="submission" date="2018-01" db="EMBL/GenBank/DDBJ databases">
        <authorList>
            <person name="Regsiter A."/>
            <person name="William W."/>
        </authorList>
    </citation>
    <scope>NUCLEOTIDE SEQUENCE</scope>
    <source>
        <strain evidence="9">TRIP AH-1</strain>
    </source>
</reference>
<dbReference type="InterPro" id="IPR004838">
    <property type="entry name" value="NHTrfase_class1_PyrdxlP-BS"/>
</dbReference>
<dbReference type="InterPro" id="IPR004839">
    <property type="entry name" value="Aminotransferase_I/II_large"/>
</dbReference>
<evidence type="ECO:0000313" key="9">
    <source>
        <dbReference type="EMBL" id="SPD73579.1"/>
    </source>
</evidence>
<dbReference type="HAMAP" id="MF_01642">
    <property type="entry name" value="DapL_aminotrans_1"/>
    <property type="match status" value="1"/>
</dbReference>
<dbReference type="SUPFAM" id="SSF53383">
    <property type="entry name" value="PLP-dependent transferases"/>
    <property type="match status" value="1"/>
</dbReference>
<dbReference type="InterPro" id="IPR050881">
    <property type="entry name" value="LL-DAP_aminotransferase"/>
</dbReference>
<evidence type="ECO:0000256" key="3">
    <source>
        <dbReference type="ARBA" id="ARBA00022576"/>
    </source>
</evidence>